<gene>
    <name evidence="4" type="ORF">IAC18_04525</name>
</gene>
<feature type="transmembrane region" description="Helical" evidence="2">
    <location>
        <begin position="43"/>
        <end position="61"/>
    </location>
</feature>
<keyword evidence="2" id="KW-0472">Membrane</keyword>
<name>A0A9D1FDJ2_9FIRM</name>
<dbReference type="InterPro" id="IPR012334">
    <property type="entry name" value="Pectin_lyas_fold"/>
</dbReference>
<feature type="domain" description="Zinc-ribbon" evidence="3">
    <location>
        <begin position="4"/>
        <end position="21"/>
    </location>
</feature>
<proteinExistence type="predicted"/>
<comment type="caution">
    <text evidence="4">The sequence shown here is derived from an EMBL/GenBank/DDBJ whole genome shotgun (WGS) entry which is preliminary data.</text>
</comment>
<dbReference type="EMBL" id="DVJK01000125">
    <property type="protein sequence ID" value="HIS66810.1"/>
    <property type="molecule type" value="Genomic_DNA"/>
</dbReference>
<keyword evidence="2" id="KW-1133">Transmembrane helix</keyword>
<dbReference type="AlphaFoldDB" id="A0A9D1FDJ2"/>
<dbReference type="InterPro" id="IPR011050">
    <property type="entry name" value="Pectin_lyase_fold/virulence"/>
</dbReference>
<sequence>MNRCVNCGRELPEGAAFCPYCETVQAPKLEVEAPKPRGRRARALALAAAAAAIIAIAVLVLPTTAPAISESAPPAESAGQGSAGQEGPAESPAPESAPPAGKIPASLEYSADGREYSLRLTFDGGKGERPSISSVEHAVPEGYRYANPSQLYVYDAEGNNALEEFSALLESCSVRTVPRDGGYAMDCTAPKYDPSFPYAALTSHIDYWAGCGTNDILWTLNLKSGETLQLSQSITVREQKLVAFRPEDTPMDTLEDLQALMTYIDTEVDVDTAVQVYLPARVYEGGLNLPAMRGLSLYGSDDGETRTTFTGPFTVRSANKQLTEIVGVDFIGFGGTGITAKDGLHLTGCTLRGWDVAVLALDGAWVGANGSTFEDNGVALSFNSNLSDHYSNPSYNSNRFLDNGKAIVIDNLPGDEVLRFPDSLFHGNGVDIENNAGHSVDLSGAIFE</sequence>
<reference evidence="4" key="1">
    <citation type="submission" date="2020-10" db="EMBL/GenBank/DDBJ databases">
        <authorList>
            <person name="Gilroy R."/>
        </authorList>
    </citation>
    <scope>NUCLEOTIDE SEQUENCE</scope>
    <source>
        <strain evidence="4">ChiHjej10B9-9673</strain>
    </source>
</reference>
<evidence type="ECO:0000256" key="1">
    <source>
        <dbReference type="SAM" id="MobiDB-lite"/>
    </source>
</evidence>
<accession>A0A9D1FDJ2</accession>
<evidence type="ECO:0000313" key="4">
    <source>
        <dbReference type="EMBL" id="HIS66810.1"/>
    </source>
</evidence>
<keyword evidence="2" id="KW-0812">Transmembrane</keyword>
<dbReference type="Proteomes" id="UP000824001">
    <property type="component" value="Unassembled WGS sequence"/>
</dbReference>
<dbReference type="InterPro" id="IPR026870">
    <property type="entry name" value="Zinc_ribbon_dom"/>
</dbReference>
<reference evidence="4" key="2">
    <citation type="journal article" date="2021" name="PeerJ">
        <title>Extensive microbial diversity within the chicken gut microbiome revealed by metagenomics and culture.</title>
        <authorList>
            <person name="Gilroy R."/>
            <person name="Ravi A."/>
            <person name="Getino M."/>
            <person name="Pursley I."/>
            <person name="Horton D.L."/>
            <person name="Alikhan N.F."/>
            <person name="Baker D."/>
            <person name="Gharbi K."/>
            <person name="Hall N."/>
            <person name="Watson M."/>
            <person name="Adriaenssens E.M."/>
            <person name="Foster-Nyarko E."/>
            <person name="Jarju S."/>
            <person name="Secka A."/>
            <person name="Antonio M."/>
            <person name="Oren A."/>
            <person name="Chaudhuri R.R."/>
            <person name="La Ragione R."/>
            <person name="Hildebrand F."/>
            <person name="Pallen M.J."/>
        </authorList>
    </citation>
    <scope>NUCLEOTIDE SEQUENCE</scope>
    <source>
        <strain evidence="4">ChiHjej10B9-9673</strain>
    </source>
</reference>
<protein>
    <submittedName>
        <fullName evidence="4">Zinc ribbon domain-containing protein</fullName>
    </submittedName>
</protein>
<evidence type="ECO:0000259" key="3">
    <source>
        <dbReference type="Pfam" id="PF13240"/>
    </source>
</evidence>
<dbReference type="Gene3D" id="2.160.20.10">
    <property type="entry name" value="Single-stranded right-handed beta-helix, Pectin lyase-like"/>
    <property type="match status" value="1"/>
</dbReference>
<evidence type="ECO:0000313" key="5">
    <source>
        <dbReference type="Proteomes" id="UP000824001"/>
    </source>
</evidence>
<evidence type="ECO:0000256" key="2">
    <source>
        <dbReference type="SAM" id="Phobius"/>
    </source>
</evidence>
<feature type="region of interest" description="Disordered" evidence="1">
    <location>
        <begin position="69"/>
        <end position="105"/>
    </location>
</feature>
<dbReference type="SUPFAM" id="SSF51126">
    <property type="entry name" value="Pectin lyase-like"/>
    <property type="match status" value="1"/>
</dbReference>
<feature type="compositionally biased region" description="Low complexity" evidence="1">
    <location>
        <begin position="69"/>
        <end position="100"/>
    </location>
</feature>
<dbReference type="Pfam" id="PF13240">
    <property type="entry name" value="Zn_Ribbon_1"/>
    <property type="match status" value="1"/>
</dbReference>
<organism evidence="4 5">
    <name type="scientific">Candidatus Scatomorpha merdipullorum</name>
    <dbReference type="NCBI Taxonomy" id="2840927"/>
    <lineage>
        <taxon>Bacteria</taxon>
        <taxon>Bacillati</taxon>
        <taxon>Bacillota</taxon>
        <taxon>Clostridia</taxon>
        <taxon>Eubacteriales</taxon>
        <taxon>Candidatus Scatomorpha</taxon>
    </lineage>
</organism>